<name>A0AAD9DWJ4_9TELE</name>
<dbReference type="EMBL" id="JAROKS010000016">
    <property type="protein sequence ID" value="KAK1795409.1"/>
    <property type="molecule type" value="Genomic_DNA"/>
</dbReference>
<proteinExistence type="predicted"/>
<feature type="region of interest" description="Disordered" evidence="1">
    <location>
        <begin position="1"/>
        <end position="40"/>
    </location>
</feature>
<keyword evidence="3" id="KW-1185">Reference proteome</keyword>
<feature type="compositionally biased region" description="Basic and acidic residues" evidence="1">
    <location>
        <begin position="173"/>
        <end position="185"/>
    </location>
</feature>
<gene>
    <name evidence="2" type="ORF">P4O66_010579</name>
</gene>
<evidence type="ECO:0000313" key="2">
    <source>
        <dbReference type="EMBL" id="KAK1795409.1"/>
    </source>
</evidence>
<reference evidence="2" key="1">
    <citation type="submission" date="2023-03" db="EMBL/GenBank/DDBJ databases">
        <title>Electrophorus voltai genome.</title>
        <authorList>
            <person name="Bian C."/>
        </authorList>
    </citation>
    <scope>NUCLEOTIDE SEQUENCE</scope>
    <source>
        <strain evidence="2">CB-2022</strain>
        <tissue evidence="2">Muscle</tissue>
    </source>
</reference>
<accession>A0AAD9DWJ4</accession>
<feature type="compositionally biased region" description="Polar residues" evidence="1">
    <location>
        <begin position="20"/>
        <end position="35"/>
    </location>
</feature>
<feature type="non-terminal residue" evidence="2">
    <location>
        <position position="185"/>
    </location>
</feature>
<comment type="caution">
    <text evidence="2">The sequence shown here is derived from an EMBL/GenBank/DDBJ whole genome shotgun (WGS) entry which is preliminary data.</text>
</comment>
<dbReference type="AlphaFoldDB" id="A0AAD9DWJ4"/>
<feature type="region of interest" description="Disordered" evidence="1">
    <location>
        <begin position="160"/>
        <end position="185"/>
    </location>
</feature>
<sequence length="185" mass="20943">VQQPVGQKTKQEPQDGRWLQKSQLNGVAGESSTDSTRSEKMVRIEVEKEIPMCVSLPIEVISPEQTFPFLNTTLADLGIEESAVKEQVVWVDTKRTLVKSKSGKLKEKEVTVLEVRVRAQHPGRDKCQEVLYSTEWRTDRAHCRSGVTILPWPYPQPAKNEMTLALDTQPQCEKNEDSKEVPSVE</sequence>
<evidence type="ECO:0000256" key="1">
    <source>
        <dbReference type="SAM" id="MobiDB-lite"/>
    </source>
</evidence>
<dbReference type="Proteomes" id="UP001239994">
    <property type="component" value="Unassembled WGS sequence"/>
</dbReference>
<organism evidence="2 3">
    <name type="scientific">Electrophorus voltai</name>
    <dbReference type="NCBI Taxonomy" id="2609070"/>
    <lineage>
        <taxon>Eukaryota</taxon>
        <taxon>Metazoa</taxon>
        <taxon>Chordata</taxon>
        <taxon>Craniata</taxon>
        <taxon>Vertebrata</taxon>
        <taxon>Euteleostomi</taxon>
        <taxon>Actinopterygii</taxon>
        <taxon>Neopterygii</taxon>
        <taxon>Teleostei</taxon>
        <taxon>Ostariophysi</taxon>
        <taxon>Gymnotiformes</taxon>
        <taxon>Gymnotoidei</taxon>
        <taxon>Gymnotidae</taxon>
        <taxon>Electrophorus</taxon>
    </lineage>
</organism>
<evidence type="ECO:0000313" key="3">
    <source>
        <dbReference type="Proteomes" id="UP001239994"/>
    </source>
</evidence>
<protein>
    <submittedName>
        <fullName evidence="2">Uncharacterized protein</fullName>
    </submittedName>
</protein>